<keyword evidence="3" id="KW-1185">Reference proteome</keyword>
<accession>A0A0E0CKJ6</accession>
<name>A0A0E0CKJ6_9ORYZ</name>
<dbReference type="Gramene" id="OMERI02G16620.1">
    <property type="protein sequence ID" value="OMERI02G16620.1"/>
    <property type="gene ID" value="OMERI02G16620"/>
</dbReference>
<evidence type="ECO:0000313" key="3">
    <source>
        <dbReference type="Proteomes" id="UP000008021"/>
    </source>
</evidence>
<dbReference type="AlphaFoldDB" id="A0A0E0CKJ6"/>
<evidence type="ECO:0000313" key="2">
    <source>
        <dbReference type="EnsemblPlants" id="OMERI02G16620.1"/>
    </source>
</evidence>
<proteinExistence type="predicted"/>
<reference evidence="2" key="2">
    <citation type="submission" date="2018-05" db="EMBL/GenBank/DDBJ databases">
        <title>OmerRS3 (Oryza meridionalis Reference Sequence Version 3).</title>
        <authorList>
            <person name="Zhang J."/>
            <person name="Kudrna D."/>
            <person name="Lee S."/>
            <person name="Talag J."/>
            <person name="Welchert J."/>
            <person name="Wing R.A."/>
        </authorList>
    </citation>
    <scope>NUCLEOTIDE SEQUENCE [LARGE SCALE GENOMIC DNA]</scope>
    <source>
        <strain evidence="2">cv. OR44</strain>
    </source>
</reference>
<dbReference type="Proteomes" id="UP000008021">
    <property type="component" value="Chromosome 2"/>
</dbReference>
<sequence>MWGRRQLIPCSDIACRLLPSRRHPVGRLLLFQRRPFVYSRRNDNRQEEKRGDEGGGGGGEGEVEGQSEKR</sequence>
<protein>
    <submittedName>
        <fullName evidence="2">Uncharacterized protein</fullName>
    </submittedName>
</protein>
<feature type="compositionally biased region" description="Acidic residues" evidence="1">
    <location>
        <begin position="61"/>
        <end position="70"/>
    </location>
</feature>
<feature type="region of interest" description="Disordered" evidence="1">
    <location>
        <begin position="40"/>
        <end position="70"/>
    </location>
</feature>
<dbReference type="HOGENOM" id="CLU_2762070_0_0_1"/>
<evidence type="ECO:0000256" key="1">
    <source>
        <dbReference type="SAM" id="MobiDB-lite"/>
    </source>
</evidence>
<organism evidence="2">
    <name type="scientific">Oryza meridionalis</name>
    <dbReference type="NCBI Taxonomy" id="40149"/>
    <lineage>
        <taxon>Eukaryota</taxon>
        <taxon>Viridiplantae</taxon>
        <taxon>Streptophyta</taxon>
        <taxon>Embryophyta</taxon>
        <taxon>Tracheophyta</taxon>
        <taxon>Spermatophyta</taxon>
        <taxon>Magnoliopsida</taxon>
        <taxon>Liliopsida</taxon>
        <taxon>Poales</taxon>
        <taxon>Poaceae</taxon>
        <taxon>BOP clade</taxon>
        <taxon>Oryzoideae</taxon>
        <taxon>Oryzeae</taxon>
        <taxon>Oryzinae</taxon>
        <taxon>Oryza</taxon>
    </lineage>
</organism>
<dbReference type="EnsemblPlants" id="OMERI02G16620.1">
    <property type="protein sequence ID" value="OMERI02G16620.1"/>
    <property type="gene ID" value="OMERI02G16620"/>
</dbReference>
<reference evidence="2" key="1">
    <citation type="submission" date="2015-04" db="UniProtKB">
        <authorList>
            <consortium name="EnsemblPlants"/>
        </authorList>
    </citation>
    <scope>IDENTIFICATION</scope>
</reference>
<feature type="compositionally biased region" description="Basic and acidic residues" evidence="1">
    <location>
        <begin position="40"/>
        <end position="53"/>
    </location>
</feature>